<dbReference type="EMBL" id="MHOD01000002">
    <property type="protein sequence ID" value="OGZ58651.1"/>
    <property type="molecule type" value="Genomic_DNA"/>
</dbReference>
<dbReference type="PANTHER" id="PTHR33910">
    <property type="entry name" value="PROTEIN TRANSLOCASE SUBUNIT SECE"/>
    <property type="match status" value="1"/>
</dbReference>
<evidence type="ECO:0000256" key="8">
    <source>
        <dbReference type="ARBA" id="ARBA00023136"/>
    </source>
</evidence>
<dbReference type="Proteomes" id="UP000177932">
    <property type="component" value="Unassembled WGS sequence"/>
</dbReference>
<dbReference type="InterPro" id="IPR038379">
    <property type="entry name" value="SecE_sf"/>
</dbReference>
<evidence type="ECO:0000256" key="5">
    <source>
        <dbReference type="ARBA" id="ARBA00022927"/>
    </source>
</evidence>
<comment type="function">
    <text evidence="9">Essential subunit of the Sec protein translocation channel SecYEG. Clamps together the 2 halves of SecY. May contact the channel plug during translocation.</text>
</comment>
<dbReference type="Pfam" id="PF00584">
    <property type="entry name" value="SecE"/>
    <property type="match status" value="1"/>
</dbReference>
<evidence type="ECO:0000256" key="2">
    <source>
        <dbReference type="ARBA" id="ARBA00022448"/>
    </source>
</evidence>
<protein>
    <recommendedName>
        <fullName evidence="9">Protein translocase subunit SecE</fullName>
    </recommendedName>
</protein>
<evidence type="ECO:0000256" key="4">
    <source>
        <dbReference type="ARBA" id="ARBA00022692"/>
    </source>
</evidence>
<name>A0A1G2H8R7_9BACT</name>
<dbReference type="PANTHER" id="PTHR33910:SF1">
    <property type="entry name" value="PROTEIN TRANSLOCASE SUBUNIT SECE"/>
    <property type="match status" value="1"/>
</dbReference>
<comment type="subcellular location">
    <subcellularLocation>
        <location evidence="9">Cell membrane</location>
        <topology evidence="9">Single-pass membrane protein</topology>
    </subcellularLocation>
    <subcellularLocation>
        <location evidence="1">Membrane</location>
    </subcellularLocation>
</comment>
<feature type="transmembrane region" description="Helical" evidence="9">
    <location>
        <begin position="29"/>
        <end position="58"/>
    </location>
</feature>
<dbReference type="HAMAP" id="MF_00422">
    <property type="entry name" value="SecE"/>
    <property type="match status" value="1"/>
</dbReference>
<dbReference type="STRING" id="1802158.A2827_03285"/>
<keyword evidence="7 9" id="KW-0811">Translocation</keyword>
<keyword evidence="5 9" id="KW-0653">Protein transport</keyword>
<dbReference type="InterPro" id="IPR001901">
    <property type="entry name" value="Translocase_SecE/Sec61-g"/>
</dbReference>
<dbReference type="AlphaFoldDB" id="A0A1G2H8R7"/>
<keyword evidence="3 9" id="KW-1003">Cell membrane</keyword>
<dbReference type="GO" id="GO:0009306">
    <property type="term" value="P:protein secretion"/>
    <property type="evidence" value="ECO:0007669"/>
    <property type="project" value="UniProtKB-UniRule"/>
</dbReference>
<reference evidence="10 11" key="1">
    <citation type="journal article" date="2016" name="Nat. Commun.">
        <title>Thousands of microbial genomes shed light on interconnected biogeochemical processes in an aquifer system.</title>
        <authorList>
            <person name="Anantharaman K."/>
            <person name="Brown C.T."/>
            <person name="Hug L.A."/>
            <person name="Sharon I."/>
            <person name="Castelle C.J."/>
            <person name="Probst A.J."/>
            <person name="Thomas B.C."/>
            <person name="Singh A."/>
            <person name="Wilkins M.J."/>
            <person name="Karaoz U."/>
            <person name="Brodie E.L."/>
            <person name="Williams K.H."/>
            <person name="Hubbard S.S."/>
            <person name="Banfield J.F."/>
        </authorList>
    </citation>
    <scope>NUCLEOTIDE SEQUENCE [LARGE SCALE GENOMIC DNA]</scope>
</reference>
<dbReference type="GO" id="GO:0005886">
    <property type="term" value="C:plasma membrane"/>
    <property type="evidence" value="ECO:0007669"/>
    <property type="project" value="UniProtKB-SubCell"/>
</dbReference>
<keyword evidence="6 9" id="KW-1133">Transmembrane helix</keyword>
<dbReference type="NCBIfam" id="TIGR00964">
    <property type="entry name" value="secE_bact"/>
    <property type="match status" value="1"/>
</dbReference>
<evidence type="ECO:0000313" key="11">
    <source>
        <dbReference type="Proteomes" id="UP000177932"/>
    </source>
</evidence>
<comment type="caution">
    <text evidence="10">The sequence shown here is derived from an EMBL/GenBank/DDBJ whole genome shotgun (WGS) entry which is preliminary data.</text>
</comment>
<gene>
    <name evidence="9" type="primary">secE</name>
    <name evidence="10" type="ORF">A2827_03285</name>
</gene>
<organism evidence="10 11">
    <name type="scientific">Candidatus Spechtbacteria bacterium RIFCSPHIGHO2_01_FULL_43_30</name>
    <dbReference type="NCBI Taxonomy" id="1802158"/>
    <lineage>
        <taxon>Bacteria</taxon>
        <taxon>Candidatus Spechtiibacteriota</taxon>
    </lineage>
</organism>
<dbReference type="InterPro" id="IPR005807">
    <property type="entry name" value="SecE_bac"/>
</dbReference>
<comment type="similarity">
    <text evidence="9">Belongs to the SecE/SEC61-gamma family.</text>
</comment>
<keyword evidence="4 9" id="KW-0812">Transmembrane</keyword>
<dbReference type="GO" id="GO:0043952">
    <property type="term" value="P:protein transport by the Sec complex"/>
    <property type="evidence" value="ECO:0007669"/>
    <property type="project" value="UniProtKB-UniRule"/>
</dbReference>
<evidence type="ECO:0000256" key="1">
    <source>
        <dbReference type="ARBA" id="ARBA00004370"/>
    </source>
</evidence>
<proteinExistence type="inferred from homology"/>
<evidence type="ECO:0000256" key="7">
    <source>
        <dbReference type="ARBA" id="ARBA00023010"/>
    </source>
</evidence>
<evidence type="ECO:0000313" key="10">
    <source>
        <dbReference type="EMBL" id="OGZ58651.1"/>
    </source>
</evidence>
<keyword evidence="2 9" id="KW-0813">Transport</keyword>
<dbReference type="GO" id="GO:0006605">
    <property type="term" value="P:protein targeting"/>
    <property type="evidence" value="ECO:0007669"/>
    <property type="project" value="UniProtKB-UniRule"/>
</dbReference>
<dbReference type="GO" id="GO:0065002">
    <property type="term" value="P:intracellular protein transmembrane transport"/>
    <property type="evidence" value="ECO:0007669"/>
    <property type="project" value="UniProtKB-UniRule"/>
</dbReference>
<comment type="subunit">
    <text evidence="9">Component of the Sec protein translocase complex. Heterotrimer consisting of SecY, SecE and SecG subunits. The heterotrimers can form oligomers, although 1 heterotrimer is thought to be able to translocate proteins. Interacts with the ribosome. Interacts with SecDF, and other proteins may be involved. Interacts with SecA.</text>
</comment>
<accession>A0A1G2H8R7</accession>
<dbReference type="GO" id="GO:0008320">
    <property type="term" value="F:protein transmembrane transporter activity"/>
    <property type="evidence" value="ECO:0007669"/>
    <property type="project" value="UniProtKB-UniRule"/>
</dbReference>
<keyword evidence="8 9" id="KW-0472">Membrane</keyword>
<evidence type="ECO:0000256" key="9">
    <source>
        <dbReference type="HAMAP-Rule" id="MF_00422"/>
    </source>
</evidence>
<dbReference type="Gene3D" id="1.20.5.1030">
    <property type="entry name" value="Preprotein translocase secy subunit"/>
    <property type="match status" value="1"/>
</dbReference>
<evidence type="ECO:0000256" key="3">
    <source>
        <dbReference type="ARBA" id="ARBA00022475"/>
    </source>
</evidence>
<sequence>MKFILKLKQFLKEVRMEMKRVNWLTRKDVFRYTLMVVVFSLAVAAYLGAIDFVVQWIIAKYIV</sequence>
<evidence type="ECO:0000256" key="6">
    <source>
        <dbReference type="ARBA" id="ARBA00022989"/>
    </source>
</evidence>